<proteinExistence type="predicted"/>
<evidence type="ECO:0000313" key="2">
    <source>
        <dbReference type="EMBL" id="SDM49286.1"/>
    </source>
</evidence>
<keyword evidence="1" id="KW-1133">Transmembrane helix</keyword>
<evidence type="ECO:0000256" key="1">
    <source>
        <dbReference type="SAM" id="Phobius"/>
    </source>
</evidence>
<organism evidence="2 3">
    <name type="scientific">Streptomyces wuyuanensis</name>
    <dbReference type="NCBI Taxonomy" id="1196353"/>
    <lineage>
        <taxon>Bacteria</taxon>
        <taxon>Bacillati</taxon>
        <taxon>Actinomycetota</taxon>
        <taxon>Actinomycetes</taxon>
        <taxon>Kitasatosporales</taxon>
        <taxon>Streptomycetaceae</taxon>
        <taxon>Streptomyces</taxon>
    </lineage>
</organism>
<protein>
    <submittedName>
        <fullName evidence="2">Uncharacterized protein</fullName>
    </submittedName>
</protein>
<dbReference type="AlphaFoldDB" id="A0A1G9TND6"/>
<name>A0A1G9TND6_9ACTN</name>
<keyword evidence="3" id="KW-1185">Reference proteome</keyword>
<feature type="transmembrane region" description="Helical" evidence="1">
    <location>
        <begin position="122"/>
        <end position="146"/>
    </location>
</feature>
<dbReference type="Proteomes" id="UP000199063">
    <property type="component" value="Unassembled WGS sequence"/>
</dbReference>
<keyword evidence="1" id="KW-0812">Transmembrane</keyword>
<gene>
    <name evidence="2" type="ORF">SAMN05444921_1098</name>
</gene>
<dbReference type="EMBL" id="FNHI01000009">
    <property type="protein sequence ID" value="SDM49286.1"/>
    <property type="molecule type" value="Genomic_DNA"/>
</dbReference>
<keyword evidence="1" id="KW-0472">Membrane</keyword>
<evidence type="ECO:0000313" key="3">
    <source>
        <dbReference type="Proteomes" id="UP000199063"/>
    </source>
</evidence>
<reference evidence="3" key="1">
    <citation type="submission" date="2016-10" db="EMBL/GenBank/DDBJ databases">
        <authorList>
            <person name="Varghese N."/>
            <person name="Submissions S."/>
        </authorList>
    </citation>
    <scope>NUCLEOTIDE SEQUENCE [LARGE SCALE GENOMIC DNA]</scope>
    <source>
        <strain evidence="3">CGMCC 4.7042</strain>
    </source>
</reference>
<sequence>MLHLSAHVSPLPARCDAPRTLVHTDDSHHLEDLVDASDEYAPGPTGTEAFLYWEAHRRAACRRAAAFAGRVAGLSEAQRTEIEWWYVEEQLQLCRKMRRHITEHFTSIERHHARRYARLRRAAYAVTTLVGMVMAGVCGVLLLSGIG</sequence>
<accession>A0A1G9TND6</accession>